<dbReference type="EMBL" id="QRUU01000063">
    <property type="protein sequence ID" value="RGR92807.1"/>
    <property type="molecule type" value="Genomic_DNA"/>
</dbReference>
<keyword evidence="2" id="KW-1185">Reference proteome</keyword>
<reference evidence="1 2" key="1">
    <citation type="submission" date="2018-08" db="EMBL/GenBank/DDBJ databases">
        <title>A genome reference for cultivated species of the human gut microbiota.</title>
        <authorList>
            <person name="Zou Y."/>
            <person name="Xue W."/>
            <person name="Luo G."/>
        </authorList>
    </citation>
    <scope>NUCLEOTIDE SEQUENCE [LARGE SCALE GENOMIC DNA]</scope>
    <source>
        <strain evidence="1 2">AF24-2</strain>
    </source>
</reference>
<proteinExistence type="predicted"/>
<dbReference type="Proteomes" id="UP000285864">
    <property type="component" value="Unassembled WGS sequence"/>
</dbReference>
<accession>A0A412GDE7</accession>
<dbReference type="RefSeq" id="WP_118485078.1">
    <property type="nucleotide sequence ID" value="NZ_CAUGEI010000044.1"/>
</dbReference>
<dbReference type="AlphaFoldDB" id="A0A412GDE7"/>
<name>A0A412GDE7_9BACT</name>
<sequence>MQPIDKFTNLDAVYYDSDTTKEDIVLDYVWDFAMKIHPAKPMVIDDLILDGSKAIKIFKKRYNERLIEMPLTYKEYKSNQEIQTAISAFGIDVDKFWFALLFIWDYVNGLSWQVYEYKNTPADEIKQLSEIISKYEDNPNANPLTEHITFKQELTLSLQVNGKTVHTINSPNTIKFILLCCQKNQDALEPKDLLDENRDDNIEMTRYYTDKQPTTLSSTKRICLFAKIFRLFFRTTLYVHTQYNPDKKSPYNITFLISQLIYLTEISENEDFLNDKTTLKGYLSKNKNFNWKARNKIYNIY</sequence>
<comment type="caution">
    <text evidence="1">The sequence shown here is derived from an EMBL/GenBank/DDBJ whole genome shotgun (WGS) entry which is preliminary data.</text>
</comment>
<organism evidence="1 2">
    <name type="scientific">Phocaeicola coprocola</name>
    <dbReference type="NCBI Taxonomy" id="310298"/>
    <lineage>
        <taxon>Bacteria</taxon>
        <taxon>Pseudomonadati</taxon>
        <taxon>Bacteroidota</taxon>
        <taxon>Bacteroidia</taxon>
        <taxon>Bacteroidales</taxon>
        <taxon>Bacteroidaceae</taxon>
        <taxon>Phocaeicola</taxon>
    </lineage>
</organism>
<gene>
    <name evidence="1" type="ORF">DWY20_12265</name>
</gene>
<protein>
    <submittedName>
        <fullName evidence="1">Uncharacterized protein</fullName>
    </submittedName>
</protein>
<evidence type="ECO:0000313" key="2">
    <source>
        <dbReference type="Proteomes" id="UP000285864"/>
    </source>
</evidence>
<evidence type="ECO:0000313" key="1">
    <source>
        <dbReference type="EMBL" id="RGR92807.1"/>
    </source>
</evidence>